<dbReference type="Pfam" id="PF00903">
    <property type="entry name" value="Glyoxalase"/>
    <property type="match status" value="1"/>
</dbReference>
<keyword evidence="3" id="KW-1185">Reference proteome</keyword>
<dbReference type="Proteomes" id="UP000605992">
    <property type="component" value="Unassembled WGS sequence"/>
</dbReference>
<sequence length="143" mass="15878">MDFKIEVILLPVSDVDRSLAFYTEQLAFTLDVDYRPNDDFRVVQLTPPGSACSVQIGVGLTDAPPGSVRGLHLMVTDVEAARRELSQRGVEVGAVRHKAAKNHWQGGWEDGIDPQRSDYASFVDFADPDGNTWVMQERGFRPS</sequence>
<evidence type="ECO:0000313" key="3">
    <source>
        <dbReference type="Proteomes" id="UP000605992"/>
    </source>
</evidence>
<proteinExistence type="predicted"/>
<protein>
    <submittedName>
        <fullName evidence="2">Glyoxalase</fullName>
    </submittedName>
</protein>
<dbReference type="InterPro" id="IPR004360">
    <property type="entry name" value="Glyas_Fos-R_dOase_dom"/>
</dbReference>
<gene>
    <name evidence="2" type="ORF">Pth03_27210</name>
</gene>
<dbReference type="InterPro" id="IPR037523">
    <property type="entry name" value="VOC_core"/>
</dbReference>
<dbReference type="EMBL" id="BOOR01000017">
    <property type="protein sequence ID" value="GII54332.1"/>
    <property type="molecule type" value="Genomic_DNA"/>
</dbReference>
<comment type="caution">
    <text evidence="2">The sequence shown here is derived from an EMBL/GenBank/DDBJ whole genome shotgun (WGS) entry which is preliminary data.</text>
</comment>
<dbReference type="SUPFAM" id="SSF54593">
    <property type="entry name" value="Glyoxalase/Bleomycin resistance protein/Dihydroxybiphenyl dioxygenase"/>
    <property type="match status" value="1"/>
</dbReference>
<dbReference type="AlphaFoldDB" id="A0A8J3UZA4"/>
<evidence type="ECO:0000313" key="2">
    <source>
        <dbReference type="EMBL" id="GII54332.1"/>
    </source>
</evidence>
<dbReference type="InterPro" id="IPR029068">
    <property type="entry name" value="Glyas_Bleomycin-R_OHBP_Dase"/>
</dbReference>
<accession>A0A8J3UZA4</accession>
<evidence type="ECO:0000259" key="1">
    <source>
        <dbReference type="PROSITE" id="PS51819"/>
    </source>
</evidence>
<dbReference type="PROSITE" id="PS51819">
    <property type="entry name" value="VOC"/>
    <property type="match status" value="1"/>
</dbReference>
<dbReference type="Gene3D" id="3.10.180.10">
    <property type="entry name" value="2,3-Dihydroxybiphenyl 1,2-Dioxygenase, domain 1"/>
    <property type="match status" value="1"/>
</dbReference>
<name>A0A8J3UZA4_9ACTN</name>
<reference evidence="2" key="1">
    <citation type="submission" date="2021-01" db="EMBL/GenBank/DDBJ databases">
        <title>Whole genome shotgun sequence of Planotetraspora thailandica NBRC 104271.</title>
        <authorList>
            <person name="Komaki H."/>
            <person name="Tamura T."/>
        </authorList>
    </citation>
    <scope>NUCLEOTIDE SEQUENCE</scope>
    <source>
        <strain evidence="2">NBRC 104271</strain>
    </source>
</reference>
<organism evidence="2 3">
    <name type="scientific">Planotetraspora thailandica</name>
    <dbReference type="NCBI Taxonomy" id="487172"/>
    <lineage>
        <taxon>Bacteria</taxon>
        <taxon>Bacillati</taxon>
        <taxon>Actinomycetota</taxon>
        <taxon>Actinomycetes</taxon>
        <taxon>Streptosporangiales</taxon>
        <taxon>Streptosporangiaceae</taxon>
        <taxon>Planotetraspora</taxon>
    </lineage>
</organism>
<feature type="domain" description="VOC" evidence="1">
    <location>
        <begin position="4"/>
        <end position="138"/>
    </location>
</feature>